<accession>A0A8H3ET01</accession>
<dbReference type="PROSITE" id="PS01012">
    <property type="entry name" value="FOLYLPOLYGLU_SYNT_2"/>
    <property type="match status" value="1"/>
</dbReference>
<evidence type="ECO:0000256" key="2">
    <source>
        <dbReference type="ARBA" id="ARBA00022598"/>
    </source>
</evidence>
<dbReference type="UniPathway" id="UPA00850"/>
<dbReference type="InterPro" id="IPR013221">
    <property type="entry name" value="Mur_ligase_cen"/>
</dbReference>
<dbReference type="GO" id="GO:0005829">
    <property type="term" value="C:cytosol"/>
    <property type="evidence" value="ECO:0007669"/>
    <property type="project" value="TreeGrafter"/>
</dbReference>
<evidence type="ECO:0000256" key="6">
    <source>
        <dbReference type="ARBA" id="ARBA00022842"/>
    </source>
</evidence>
<keyword evidence="4" id="KW-0547">Nucleotide-binding</keyword>
<dbReference type="Proteomes" id="UP000664169">
    <property type="component" value="Unassembled WGS sequence"/>
</dbReference>
<dbReference type="OrthoDB" id="5212574at2759"/>
<dbReference type="Pfam" id="PF08245">
    <property type="entry name" value="Mur_ligase_M"/>
    <property type="match status" value="1"/>
</dbReference>
<evidence type="ECO:0000256" key="4">
    <source>
        <dbReference type="ARBA" id="ARBA00022741"/>
    </source>
</evidence>
<keyword evidence="5" id="KW-0067">ATP-binding</keyword>
<evidence type="ECO:0000313" key="8">
    <source>
        <dbReference type="EMBL" id="CAF9910844.1"/>
    </source>
</evidence>
<keyword evidence="9" id="KW-1185">Reference proteome</keyword>
<evidence type="ECO:0000256" key="3">
    <source>
        <dbReference type="ARBA" id="ARBA00022723"/>
    </source>
</evidence>
<dbReference type="GO" id="GO:0004326">
    <property type="term" value="F:tetrahydrofolylpolyglutamate synthase activity"/>
    <property type="evidence" value="ECO:0007669"/>
    <property type="project" value="InterPro"/>
</dbReference>
<evidence type="ECO:0000256" key="5">
    <source>
        <dbReference type="ARBA" id="ARBA00022840"/>
    </source>
</evidence>
<dbReference type="GO" id="GO:0046872">
    <property type="term" value="F:metal ion binding"/>
    <property type="evidence" value="ECO:0007669"/>
    <property type="project" value="UniProtKB-KW"/>
</dbReference>
<dbReference type="Gene3D" id="3.90.190.20">
    <property type="entry name" value="Mur ligase, C-terminal domain"/>
    <property type="match status" value="1"/>
</dbReference>
<name>A0A8H3ET01_9LECA</name>
<dbReference type="InterPro" id="IPR001645">
    <property type="entry name" value="Folylpolyglutamate_synth"/>
</dbReference>
<reference evidence="8" key="1">
    <citation type="submission" date="2021-03" db="EMBL/GenBank/DDBJ databases">
        <authorList>
            <person name="Tagirdzhanova G."/>
        </authorList>
    </citation>
    <scope>NUCLEOTIDE SEQUENCE</scope>
</reference>
<keyword evidence="6" id="KW-0460">Magnesium</keyword>
<dbReference type="GO" id="GO:0008841">
    <property type="term" value="F:dihydrofolate synthase activity"/>
    <property type="evidence" value="ECO:0007669"/>
    <property type="project" value="TreeGrafter"/>
</dbReference>
<organism evidence="8 9">
    <name type="scientific">Gomphillus americanus</name>
    <dbReference type="NCBI Taxonomy" id="1940652"/>
    <lineage>
        <taxon>Eukaryota</taxon>
        <taxon>Fungi</taxon>
        <taxon>Dikarya</taxon>
        <taxon>Ascomycota</taxon>
        <taxon>Pezizomycotina</taxon>
        <taxon>Lecanoromycetes</taxon>
        <taxon>OSLEUM clade</taxon>
        <taxon>Ostropomycetidae</taxon>
        <taxon>Ostropales</taxon>
        <taxon>Graphidaceae</taxon>
        <taxon>Gomphilloideae</taxon>
        <taxon>Gomphillus</taxon>
    </lineage>
</organism>
<gene>
    <name evidence="8" type="ORF">GOMPHAMPRED_007203</name>
</gene>
<dbReference type="SUPFAM" id="SSF53244">
    <property type="entry name" value="MurD-like peptide ligases, peptide-binding domain"/>
    <property type="match status" value="1"/>
</dbReference>
<dbReference type="InterPro" id="IPR036565">
    <property type="entry name" value="Mur-like_cat_sf"/>
</dbReference>
<evidence type="ECO:0000313" key="9">
    <source>
        <dbReference type="Proteomes" id="UP000664169"/>
    </source>
</evidence>
<dbReference type="Gene3D" id="3.40.1190.10">
    <property type="entry name" value="Mur-like, catalytic domain"/>
    <property type="match status" value="1"/>
</dbReference>
<dbReference type="InterPro" id="IPR018109">
    <property type="entry name" value="Folylpolyglutamate_synth_CS"/>
</dbReference>
<sequence length="423" mass="46420">MTGIKLGLQRITRLVQDTHIPWRAVHVAGTNGKGSVCNYTSHFLQASGVKCGMFTSPHLIDRWDCISLNGQPISKERFLEIENQVKARNDQHHIQATSFEILTATAFEAFTAANIEVAVVETGMGGLEDATNVIQKPTPAVITKLGLDHEDFLGKGIESIVNHKAGIMKHGSPCLIDGTNSTNVLMMLELKAKAREVKPFKVCHLWSYSNKQLFSNLLGWSDMPDHQKMHLILGYESAKIAIRVQKKSQPEWNKLLQSAIGLTVPGRQQSISIHSLTGRYTPVLLDGCHNEQSAAALKQTVDSRYREWTGEGRQGNVTWVLAASSKKDVNSIFGNLVREGDNVIITEFGPVDGMPWISPMPASEMAEVVAGYGPAQCVIARTVLDALKQATEMAAGRPLIIAGSLYLVSDILRLFRDGQSKEI</sequence>
<feature type="domain" description="Mur ligase central" evidence="7">
    <location>
        <begin position="27"/>
        <end position="175"/>
    </location>
</feature>
<evidence type="ECO:0000259" key="7">
    <source>
        <dbReference type="Pfam" id="PF08245"/>
    </source>
</evidence>
<dbReference type="GO" id="GO:0005739">
    <property type="term" value="C:mitochondrion"/>
    <property type="evidence" value="ECO:0007669"/>
    <property type="project" value="TreeGrafter"/>
</dbReference>
<dbReference type="GO" id="GO:0005524">
    <property type="term" value="F:ATP binding"/>
    <property type="evidence" value="ECO:0007669"/>
    <property type="project" value="UniProtKB-KW"/>
</dbReference>
<dbReference type="EMBL" id="CAJPDQ010000006">
    <property type="protein sequence ID" value="CAF9910844.1"/>
    <property type="molecule type" value="Genomic_DNA"/>
</dbReference>
<dbReference type="PANTHER" id="PTHR11136:SF0">
    <property type="entry name" value="DIHYDROFOLATE SYNTHETASE-RELATED"/>
    <property type="match status" value="1"/>
</dbReference>
<comment type="similarity">
    <text evidence="1">Belongs to the folylpolyglutamate synthase family.</text>
</comment>
<dbReference type="InterPro" id="IPR036615">
    <property type="entry name" value="Mur_ligase_C_dom_sf"/>
</dbReference>
<comment type="caution">
    <text evidence="8">The sequence shown here is derived from an EMBL/GenBank/DDBJ whole genome shotgun (WGS) entry which is preliminary data.</text>
</comment>
<protein>
    <recommendedName>
        <fullName evidence="7">Mur ligase central domain-containing protein</fullName>
    </recommendedName>
</protein>
<proteinExistence type="inferred from homology"/>
<evidence type="ECO:0000256" key="1">
    <source>
        <dbReference type="ARBA" id="ARBA00008276"/>
    </source>
</evidence>
<keyword evidence="2" id="KW-0436">Ligase</keyword>
<dbReference type="AlphaFoldDB" id="A0A8H3ET01"/>
<dbReference type="PANTHER" id="PTHR11136">
    <property type="entry name" value="FOLYLPOLYGLUTAMATE SYNTHASE-RELATED"/>
    <property type="match status" value="1"/>
</dbReference>
<keyword evidence="3" id="KW-0479">Metal-binding</keyword>
<dbReference type="SUPFAM" id="SSF53623">
    <property type="entry name" value="MurD-like peptide ligases, catalytic domain"/>
    <property type="match status" value="1"/>
</dbReference>
<dbReference type="NCBIfam" id="TIGR01499">
    <property type="entry name" value="folC"/>
    <property type="match status" value="1"/>
</dbReference>